<evidence type="ECO:0000256" key="3">
    <source>
        <dbReference type="ARBA" id="ARBA00022448"/>
    </source>
</evidence>
<dbReference type="PANTHER" id="PTHR43297:SF2">
    <property type="entry name" value="DIPEPTIDE TRANSPORT ATP-BINDING PROTEIN DPPD"/>
    <property type="match status" value="1"/>
</dbReference>
<comment type="similarity">
    <text evidence="2">Belongs to the ABC transporter superfamily.</text>
</comment>
<keyword evidence="3" id="KW-0813">Transport</keyword>
<dbReference type="GO" id="GO:0016887">
    <property type="term" value="F:ATP hydrolysis activity"/>
    <property type="evidence" value="ECO:0007669"/>
    <property type="project" value="InterPro"/>
</dbReference>
<comment type="subcellular location">
    <subcellularLocation>
        <location evidence="1">Cell membrane</location>
        <topology evidence="1">Peripheral membrane protein</topology>
    </subcellularLocation>
</comment>
<feature type="coiled-coil region" evidence="8">
    <location>
        <begin position="107"/>
        <end position="156"/>
    </location>
</feature>
<dbReference type="Pfam" id="PF08352">
    <property type="entry name" value="oligo_HPY"/>
    <property type="match status" value="1"/>
</dbReference>
<dbReference type="GO" id="GO:0015833">
    <property type="term" value="P:peptide transport"/>
    <property type="evidence" value="ECO:0007669"/>
    <property type="project" value="InterPro"/>
</dbReference>
<dbReference type="SMART" id="SM00382">
    <property type="entry name" value="AAA"/>
    <property type="match status" value="1"/>
</dbReference>
<reference evidence="10 11" key="1">
    <citation type="submission" date="2019-03" db="EMBL/GenBank/DDBJ databases">
        <title>Complete genome sequence of Spiroplasma gladiatoris TG-1 (DSM 22552).</title>
        <authorList>
            <person name="Lin Y.-C."/>
            <person name="Chou L."/>
            <person name="Kuo C.-H."/>
        </authorList>
    </citation>
    <scope>NUCLEOTIDE SEQUENCE [LARGE SCALE GENOMIC DNA]</scope>
    <source>
        <strain evidence="10 11">TG-1</strain>
    </source>
</reference>
<evidence type="ECO:0000256" key="4">
    <source>
        <dbReference type="ARBA" id="ARBA00022475"/>
    </source>
</evidence>
<dbReference type="Gene3D" id="3.40.50.300">
    <property type="entry name" value="P-loop containing nucleotide triphosphate hydrolases"/>
    <property type="match status" value="2"/>
</dbReference>
<keyword evidence="4" id="KW-1003">Cell membrane</keyword>
<keyword evidence="8" id="KW-0175">Coiled coil</keyword>
<evidence type="ECO:0000313" key="11">
    <source>
        <dbReference type="Proteomes" id="UP000294309"/>
    </source>
</evidence>
<dbReference type="GO" id="GO:0005886">
    <property type="term" value="C:plasma membrane"/>
    <property type="evidence" value="ECO:0007669"/>
    <property type="project" value="UniProtKB-SubCell"/>
</dbReference>
<keyword evidence="11" id="KW-1185">Reference proteome</keyword>
<accession>A0A4P7AJM2</accession>
<dbReference type="PROSITE" id="PS50893">
    <property type="entry name" value="ABC_TRANSPORTER_2"/>
    <property type="match status" value="1"/>
</dbReference>
<evidence type="ECO:0000259" key="9">
    <source>
        <dbReference type="PROSITE" id="PS50893"/>
    </source>
</evidence>
<name>A0A4P7AJM2_9MOLU</name>
<evidence type="ECO:0000313" key="10">
    <source>
        <dbReference type="EMBL" id="QBQ07943.1"/>
    </source>
</evidence>
<dbReference type="GO" id="GO:0005524">
    <property type="term" value="F:ATP binding"/>
    <property type="evidence" value="ECO:0007669"/>
    <property type="project" value="UniProtKB-KW"/>
</dbReference>
<dbReference type="AlphaFoldDB" id="A0A4P7AJM2"/>
<protein>
    <submittedName>
        <fullName evidence="10">Oligopeptide ABC transporter ATP-binding protein</fullName>
    </submittedName>
</protein>
<organism evidence="10 11">
    <name type="scientific">Spiroplasma gladiatoris</name>
    <dbReference type="NCBI Taxonomy" id="2143"/>
    <lineage>
        <taxon>Bacteria</taxon>
        <taxon>Bacillati</taxon>
        <taxon>Mycoplasmatota</taxon>
        <taxon>Mollicutes</taxon>
        <taxon>Entomoplasmatales</taxon>
        <taxon>Spiroplasmataceae</taxon>
        <taxon>Spiroplasma</taxon>
    </lineage>
</organism>
<evidence type="ECO:0000256" key="6">
    <source>
        <dbReference type="ARBA" id="ARBA00022840"/>
    </source>
</evidence>
<dbReference type="InterPro" id="IPR050388">
    <property type="entry name" value="ABC_Ni/Peptide_Import"/>
</dbReference>
<dbReference type="EMBL" id="CP038013">
    <property type="protein sequence ID" value="QBQ07943.1"/>
    <property type="molecule type" value="Genomic_DNA"/>
</dbReference>
<evidence type="ECO:0000256" key="8">
    <source>
        <dbReference type="SAM" id="Coils"/>
    </source>
</evidence>
<proteinExistence type="inferred from homology"/>
<dbReference type="Pfam" id="PF00005">
    <property type="entry name" value="ABC_tran"/>
    <property type="match status" value="2"/>
</dbReference>
<dbReference type="InterPro" id="IPR027417">
    <property type="entry name" value="P-loop_NTPase"/>
</dbReference>
<feature type="domain" description="ABC transporter" evidence="9">
    <location>
        <begin position="6"/>
        <end position="557"/>
    </location>
</feature>
<gene>
    <name evidence="10" type="primary">oppD</name>
    <name evidence="10" type="ORF">SGLAD_v1c07440</name>
</gene>
<dbReference type="CDD" id="cd03257">
    <property type="entry name" value="ABC_NikE_OppD_transporters"/>
    <property type="match status" value="1"/>
</dbReference>
<sequence length="643" mass="74374">MNKKILALNNIEVKFQVRQKFLTAIRNVSLDIYDQEILAIVGESGSGKSVVTKTFTGMLESNGFISEGSIIYYPSDLNKENNYFKEQVDLVSLQKDIADKYTIKSIVKNTKNEINQVKKQIKKLSSLNIDNINDQILKLENKIEGLKNKNDEFSSNNSTNIKISFLNSKLKSYKNEKKCATDVKYWNEVNDKYEEKIFNLEVNKRKIRGLNLIDKILIGDTINFFKRIVSSVDAKKISNNKFHKVLMLSYKINLIGNLIKKSNNDHFINRNKLYLESAMPDFYEQLFLKDISKEYWFDLLNKLLEEYNNLKDASTNELFNKKIYNFLDIFNSNYYNFEIEIMIEKFIINLMTKSVIDKEEFNQIISRYKDIKGLKIINKLKAIKSLRNLRGKTISTIFQDPMTSLNPLLSVGFQISEVLRKKLKFSKKKAKEEAIKLLEKVGIKDAKKRYKNIPGQYSGGMRQRVVIAIALASQPKILICDEPTTALDVTIQAQILDLIKELQREYKFTVVFITHDLGVVAKLADRVAVMYAGQIIEYGLTDEIFHDPKHPYTWSLLSALPQLGEKGKELFSIKGAPPSLFKKIEGDAFSLRSEYSLEVDKIYEPPMFKVSETHYAKTWLLDQRAPKTNKPEMLKDLRSKIED</sequence>
<dbReference type="PANTHER" id="PTHR43297">
    <property type="entry name" value="OLIGOPEPTIDE TRANSPORT ATP-BINDING PROTEIN APPD"/>
    <property type="match status" value="1"/>
</dbReference>
<dbReference type="RefSeq" id="WP_166739172.1">
    <property type="nucleotide sequence ID" value="NZ_CP038013.1"/>
</dbReference>
<keyword evidence="6 10" id="KW-0067">ATP-binding</keyword>
<evidence type="ECO:0000256" key="2">
    <source>
        <dbReference type="ARBA" id="ARBA00005417"/>
    </source>
</evidence>
<evidence type="ECO:0000256" key="5">
    <source>
        <dbReference type="ARBA" id="ARBA00022741"/>
    </source>
</evidence>
<dbReference type="NCBIfam" id="TIGR01727">
    <property type="entry name" value="oligo_HPY"/>
    <property type="match status" value="1"/>
</dbReference>
<dbReference type="InterPro" id="IPR003439">
    <property type="entry name" value="ABC_transporter-like_ATP-bd"/>
</dbReference>
<dbReference type="KEGG" id="sgq:SGLAD_v1c07440"/>
<dbReference type="InterPro" id="IPR017871">
    <property type="entry name" value="ABC_transporter-like_CS"/>
</dbReference>
<dbReference type="SUPFAM" id="SSF52540">
    <property type="entry name" value="P-loop containing nucleoside triphosphate hydrolases"/>
    <property type="match status" value="2"/>
</dbReference>
<dbReference type="InterPro" id="IPR013563">
    <property type="entry name" value="Oligopep_ABC_C"/>
</dbReference>
<evidence type="ECO:0000256" key="7">
    <source>
        <dbReference type="ARBA" id="ARBA00023136"/>
    </source>
</evidence>
<dbReference type="Proteomes" id="UP000294309">
    <property type="component" value="Chromosome"/>
</dbReference>
<dbReference type="InterPro" id="IPR003593">
    <property type="entry name" value="AAA+_ATPase"/>
</dbReference>
<evidence type="ECO:0000256" key="1">
    <source>
        <dbReference type="ARBA" id="ARBA00004202"/>
    </source>
</evidence>
<keyword evidence="5" id="KW-0547">Nucleotide-binding</keyword>
<dbReference type="PROSITE" id="PS00211">
    <property type="entry name" value="ABC_TRANSPORTER_1"/>
    <property type="match status" value="1"/>
</dbReference>
<keyword evidence="7" id="KW-0472">Membrane</keyword>